<protein>
    <submittedName>
        <fullName evidence="9">SRPBCC family protein</fullName>
    </submittedName>
</protein>
<proteinExistence type="predicted"/>
<name>A0ABV7IRA3_9SPHN</name>
<gene>
    <name evidence="9" type="ORF">ACFOD9_00580</name>
</gene>
<dbReference type="InterPro" id="IPR015879">
    <property type="entry name" value="Ring_hydroxy_dOase_asu_C_dom"/>
</dbReference>
<evidence type="ECO:0000256" key="6">
    <source>
        <dbReference type="ARBA" id="ARBA00023014"/>
    </source>
</evidence>
<dbReference type="Gene3D" id="2.102.10.10">
    <property type="entry name" value="Rieske [2Fe-2S] iron-sulphur domain"/>
    <property type="match status" value="1"/>
</dbReference>
<dbReference type="Pfam" id="PF00848">
    <property type="entry name" value="Ring_hydroxyl_A"/>
    <property type="match status" value="2"/>
</dbReference>
<accession>A0ABV7IRA3</accession>
<evidence type="ECO:0000256" key="2">
    <source>
        <dbReference type="ARBA" id="ARBA00022714"/>
    </source>
</evidence>
<dbReference type="InterPro" id="IPR018247">
    <property type="entry name" value="EF_Hand_1_Ca_BS"/>
</dbReference>
<organism evidence="9 10">
    <name type="scientific">Novosphingobium bradum</name>
    <dbReference type="NCBI Taxonomy" id="1737444"/>
    <lineage>
        <taxon>Bacteria</taxon>
        <taxon>Pseudomonadati</taxon>
        <taxon>Pseudomonadota</taxon>
        <taxon>Alphaproteobacteria</taxon>
        <taxon>Sphingomonadales</taxon>
        <taxon>Sphingomonadaceae</taxon>
        <taxon>Novosphingobium</taxon>
    </lineage>
</organism>
<dbReference type="Gene3D" id="3.90.380.10">
    <property type="entry name" value="Naphthalene 1,2-dioxygenase Alpha Subunit, Chain A, domain 1"/>
    <property type="match status" value="1"/>
</dbReference>
<dbReference type="PRINTS" id="PR00090">
    <property type="entry name" value="RNGDIOXGNASE"/>
</dbReference>
<evidence type="ECO:0000256" key="1">
    <source>
        <dbReference type="ARBA" id="ARBA00001962"/>
    </source>
</evidence>
<dbReference type="Pfam" id="PF00355">
    <property type="entry name" value="Rieske"/>
    <property type="match status" value="1"/>
</dbReference>
<dbReference type="PROSITE" id="PS51296">
    <property type="entry name" value="RIESKE"/>
    <property type="match status" value="1"/>
</dbReference>
<evidence type="ECO:0000313" key="10">
    <source>
        <dbReference type="Proteomes" id="UP001595604"/>
    </source>
</evidence>
<keyword evidence="4" id="KW-0560">Oxidoreductase</keyword>
<dbReference type="InterPro" id="IPR036922">
    <property type="entry name" value="Rieske_2Fe-2S_sf"/>
</dbReference>
<comment type="cofactor">
    <cofactor evidence="1">
        <name>Fe cation</name>
        <dbReference type="ChEBI" id="CHEBI:24875"/>
    </cofactor>
</comment>
<keyword evidence="6" id="KW-0411">Iron-sulfur</keyword>
<dbReference type="PANTHER" id="PTHR43756">
    <property type="entry name" value="CHOLINE MONOOXYGENASE, CHLOROPLASTIC"/>
    <property type="match status" value="1"/>
</dbReference>
<dbReference type="PANTHER" id="PTHR43756:SF5">
    <property type="entry name" value="CHOLINE MONOOXYGENASE, CHLOROPLASTIC"/>
    <property type="match status" value="1"/>
</dbReference>
<reference evidence="10" key="1">
    <citation type="journal article" date="2019" name="Int. J. Syst. Evol. Microbiol.">
        <title>The Global Catalogue of Microorganisms (GCM) 10K type strain sequencing project: providing services to taxonomists for standard genome sequencing and annotation.</title>
        <authorList>
            <consortium name="The Broad Institute Genomics Platform"/>
            <consortium name="The Broad Institute Genome Sequencing Center for Infectious Disease"/>
            <person name="Wu L."/>
            <person name="Ma J."/>
        </authorList>
    </citation>
    <scope>NUCLEOTIDE SEQUENCE [LARGE SCALE GENOMIC DNA]</scope>
    <source>
        <strain evidence="10">KCTC 42984</strain>
    </source>
</reference>
<dbReference type="InterPro" id="IPR015881">
    <property type="entry name" value="ARHD_Rieske_2Fe_2S"/>
</dbReference>
<dbReference type="Proteomes" id="UP001595604">
    <property type="component" value="Unassembled WGS sequence"/>
</dbReference>
<dbReference type="RefSeq" id="WP_379508134.1">
    <property type="nucleotide sequence ID" value="NZ_JBHRTQ010000001.1"/>
</dbReference>
<dbReference type="SUPFAM" id="SSF55961">
    <property type="entry name" value="Bet v1-like"/>
    <property type="match status" value="1"/>
</dbReference>
<dbReference type="PROSITE" id="PS00018">
    <property type="entry name" value="EF_HAND_1"/>
    <property type="match status" value="1"/>
</dbReference>
<keyword evidence="10" id="KW-1185">Reference proteome</keyword>
<sequence length="463" mass="52306">MTVVGKVTPPVSTVGDEAVMIPVEAFISRDYARAEGDRLWSKVWQIAAREEEIPNVGDFVTYDVANLSITVIRKAEGPDGIAAYHNVCPHRGRRLTEGCGKAKKFYCRYHGWQWNLDGSNDKVIDREEWGGALKDEYLALRPVRWDRWGGFIFVNPDPDPAAASLAEYLETVPGWLDPFEFDKMRYKWRQWLIFPCNWKVALEAFMEGYHVGTSHPQFLRWSDCHSWSRADGKHSCFGNSTRITMARSEESPGYDAKPGRDPRVEVAVFMDLMNTTVGLGTLTTQTLVDASRKLVDVLPDTANGAEATQKMMDMAREMDARRGVEWPAVDPAHYAASGTDWHIFPNTVFLHGLTYVLGYRARPNGDDPDSCIFEAYALERYPEGEEPRTENVYQPDMTQQGWALVLAQDFQNMPEVQKGMKQNALRGLVPNPLQEKPVINFHRNLAEYMGTGAPVPFRGDDGS</sequence>
<keyword evidence="3" id="KW-0479">Metal-binding</keyword>
<dbReference type="PROSITE" id="PS00570">
    <property type="entry name" value="RING_HYDROXYL_ALPHA"/>
    <property type="match status" value="1"/>
</dbReference>
<dbReference type="CDD" id="cd03469">
    <property type="entry name" value="Rieske_RO_Alpha_N"/>
    <property type="match status" value="1"/>
</dbReference>
<evidence type="ECO:0000256" key="4">
    <source>
        <dbReference type="ARBA" id="ARBA00023002"/>
    </source>
</evidence>
<keyword evidence="2" id="KW-0001">2Fe-2S</keyword>
<evidence type="ECO:0000259" key="8">
    <source>
        <dbReference type="PROSITE" id="PS51296"/>
    </source>
</evidence>
<dbReference type="EMBL" id="JBHRTQ010000001">
    <property type="protein sequence ID" value="MFC3172737.1"/>
    <property type="molecule type" value="Genomic_DNA"/>
</dbReference>
<keyword evidence="7" id="KW-0520">NAD</keyword>
<evidence type="ECO:0000256" key="5">
    <source>
        <dbReference type="ARBA" id="ARBA00023004"/>
    </source>
</evidence>
<comment type="caution">
    <text evidence="9">The sequence shown here is derived from an EMBL/GenBank/DDBJ whole genome shotgun (WGS) entry which is preliminary data.</text>
</comment>
<evidence type="ECO:0000256" key="3">
    <source>
        <dbReference type="ARBA" id="ARBA00022723"/>
    </source>
</evidence>
<keyword evidence="5" id="KW-0408">Iron</keyword>
<dbReference type="SUPFAM" id="SSF50022">
    <property type="entry name" value="ISP domain"/>
    <property type="match status" value="1"/>
</dbReference>
<dbReference type="InterPro" id="IPR001663">
    <property type="entry name" value="Rng_hydr_dOase-A"/>
</dbReference>
<evidence type="ECO:0000313" key="9">
    <source>
        <dbReference type="EMBL" id="MFC3172737.1"/>
    </source>
</evidence>
<dbReference type="InterPro" id="IPR017941">
    <property type="entry name" value="Rieske_2Fe-2S"/>
</dbReference>
<feature type="domain" description="Rieske" evidence="8">
    <location>
        <begin position="44"/>
        <end position="154"/>
    </location>
</feature>
<evidence type="ECO:0000256" key="7">
    <source>
        <dbReference type="ARBA" id="ARBA00023027"/>
    </source>
</evidence>
<dbReference type="CDD" id="cd08882">
    <property type="entry name" value="RHO_alpha_C_MupW-like"/>
    <property type="match status" value="1"/>
</dbReference>